<dbReference type="FunFam" id="3.40.1180.10:FF:000001">
    <property type="entry name" value="(2E,6E)-farnesyl-diphosphate-specific ditrans,polycis-undecaprenyl-diphosphate synthase"/>
    <property type="match status" value="1"/>
</dbReference>
<comment type="similarity">
    <text evidence="2">Belongs to the UPP synthase family.</text>
</comment>
<dbReference type="STRING" id="1630.SAMN05216514_103105"/>
<comment type="function">
    <text evidence="2">Catalyzes the condensation of isopentenyl diphosphate (IPP) with allylic pyrophosphates generating different type of terpenoids.</text>
</comment>
<dbReference type="PROSITE" id="PS01066">
    <property type="entry name" value="UPP_SYNTHASE"/>
    <property type="match status" value="1"/>
</dbReference>
<feature type="active site" description="Proton acceptor" evidence="2">
    <location>
        <position position="74"/>
    </location>
</feature>
<dbReference type="HAMAP" id="MF_01139">
    <property type="entry name" value="ISPT"/>
    <property type="match status" value="1"/>
</dbReference>
<name>A0A1H2RBR4_9FIRM</name>
<dbReference type="EC" id="2.5.1.-" evidence="2"/>
<dbReference type="GO" id="GO:0000287">
    <property type="term" value="F:magnesium ion binding"/>
    <property type="evidence" value="ECO:0007669"/>
    <property type="project" value="UniProtKB-UniRule"/>
</dbReference>
<evidence type="ECO:0000313" key="4">
    <source>
        <dbReference type="Proteomes" id="UP000182429"/>
    </source>
</evidence>
<dbReference type="PANTHER" id="PTHR10291:SF0">
    <property type="entry name" value="DEHYDRODOLICHYL DIPHOSPHATE SYNTHASE 2"/>
    <property type="match status" value="1"/>
</dbReference>
<feature type="binding site" evidence="2">
    <location>
        <position position="194"/>
    </location>
    <ligand>
        <name>substrate</name>
    </ligand>
</feature>
<dbReference type="Pfam" id="PF01255">
    <property type="entry name" value="Prenyltransf"/>
    <property type="match status" value="1"/>
</dbReference>
<dbReference type="AlphaFoldDB" id="A0A1H2RBR4"/>
<evidence type="ECO:0000313" key="3">
    <source>
        <dbReference type="EMBL" id="SDW16847.1"/>
    </source>
</evidence>
<dbReference type="InterPro" id="IPR036424">
    <property type="entry name" value="UPP_synth-like_sf"/>
</dbReference>
<organism evidence="3 4">
    <name type="scientific">Kandleria vitulina</name>
    <dbReference type="NCBI Taxonomy" id="1630"/>
    <lineage>
        <taxon>Bacteria</taxon>
        <taxon>Bacillati</taxon>
        <taxon>Bacillota</taxon>
        <taxon>Erysipelotrichia</taxon>
        <taxon>Erysipelotrichales</taxon>
        <taxon>Coprobacillaceae</taxon>
        <taxon>Kandleria</taxon>
    </lineage>
</organism>
<dbReference type="GO" id="GO:0016094">
    <property type="term" value="P:polyprenol biosynthetic process"/>
    <property type="evidence" value="ECO:0007669"/>
    <property type="project" value="TreeGrafter"/>
</dbReference>
<feature type="binding site" evidence="2">
    <location>
        <position position="43"/>
    </location>
    <ligand>
        <name>substrate</name>
    </ligand>
</feature>
<dbReference type="InterPro" id="IPR001441">
    <property type="entry name" value="UPP_synth-like"/>
</dbReference>
<dbReference type="EMBL" id="FNNF01000005">
    <property type="protein sequence ID" value="SDW16847.1"/>
    <property type="molecule type" value="Genomic_DNA"/>
</dbReference>
<comment type="subunit">
    <text evidence="2">Homodimer.</text>
</comment>
<dbReference type="CDD" id="cd00475">
    <property type="entry name" value="Cis_IPPS"/>
    <property type="match status" value="1"/>
</dbReference>
<dbReference type="Proteomes" id="UP000182429">
    <property type="component" value="Unassembled WGS sequence"/>
</dbReference>
<dbReference type="NCBIfam" id="NF011405">
    <property type="entry name" value="PRK14830.1"/>
    <property type="match status" value="1"/>
</dbReference>
<feature type="binding site" evidence="2">
    <location>
        <begin position="27"/>
        <end position="30"/>
    </location>
    <ligand>
        <name>substrate</name>
    </ligand>
</feature>
<proteinExistence type="inferred from homology"/>
<feature type="binding site" evidence="2">
    <location>
        <begin position="71"/>
        <end position="73"/>
    </location>
    <ligand>
        <name>substrate</name>
    </ligand>
</feature>
<reference evidence="3 4" key="1">
    <citation type="submission" date="2016-10" db="EMBL/GenBank/DDBJ databases">
        <authorList>
            <person name="de Groot N.N."/>
        </authorList>
    </citation>
    <scope>NUCLEOTIDE SEQUENCE [LARGE SCALE GENOMIC DNA]</scope>
    <source>
        <strain evidence="3 4">S3b</strain>
    </source>
</reference>
<keyword evidence="2" id="KW-0479">Metal-binding</keyword>
<evidence type="ECO:0000256" key="2">
    <source>
        <dbReference type="HAMAP-Rule" id="MF_01139"/>
    </source>
</evidence>
<keyword evidence="2" id="KW-0460">Magnesium</keyword>
<dbReference type="eggNOG" id="COG0020">
    <property type="taxonomic scope" value="Bacteria"/>
</dbReference>
<dbReference type="NCBIfam" id="TIGR00055">
    <property type="entry name" value="uppS"/>
    <property type="match status" value="1"/>
</dbReference>
<feature type="binding site" evidence="2">
    <location>
        <position position="31"/>
    </location>
    <ligand>
        <name>substrate</name>
    </ligand>
</feature>
<feature type="binding site" evidence="2">
    <location>
        <position position="213"/>
    </location>
    <ligand>
        <name>Mg(2+)</name>
        <dbReference type="ChEBI" id="CHEBI:18420"/>
    </ligand>
</feature>
<dbReference type="OrthoDB" id="4191603at2"/>
<dbReference type="GO" id="GO:0005829">
    <property type="term" value="C:cytosol"/>
    <property type="evidence" value="ECO:0007669"/>
    <property type="project" value="TreeGrafter"/>
</dbReference>
<dbReference type="Gene3D" id="3.40.1180.10">
    <property type="entry name" value="Decaprenyl diphosphate synthase-like"/>
    <property type="match status" value="1"/>
</dbReference>
<dbReference type="InterPro" id="IPR018520">
    <property type="entry name" value="UPP_synth-like_CS"/>
</dbReference>
<dbReference type="SUPFAM" id="SSF64005">
    <property type="entry name" value="Undecaprenyl diphosphate synthase"/>
    <property type="match status" value="1"/>
</dbReference>
<sequence>MIFKNKTKSYDLDMNNIPQHIAFIMDGNGRWAKKRKMPRTFGHHEGTKTIRSLALEASRLGVKAMTVYAFSTENFKRDQKEVDYIFRLPKEFFSLYLKELIENNVRIQLIGHLEMAPKETQDIINAAIEKTKDNTGLSLVFAFIYGGRDEIVQATKAIAQEYKDGLISMDDIDENLFENHLMTAGLPPVDLMIRTSGECRLSNYLLWQLSYAEFIFVDTLWPDFNEEELHKCIYYYQNRERRFGGVLK</sequence>
<evidence type="ECO:0000256" key="1">
    <source>
        <dbReference type="ARBA" id="ARBA00022679"/>
    </source>
</evidence>
<accession>A0A1H2RBR4</accession>
<feature type="active site" evidence="2">
    <location>
        <position position="26"/>
    </location>
</feature>
<dbReference type="GO" id="GO:0030145">
    <property type="term" value="F:manganese ion binding"/>
    <property type="evidence" value="ECO:0007669"/>
    <property type="project" value="TreeGrafter"/>
</dbReference>
<protein>
    <recommendedName>
        <fullName evidence="2">Isoprenyl transferase</fullName>
        <ecNumber evidence="2">2.5.1.-</ecNumber>
    </recommendedName>
</protein>
<feature type="binding site" evidence="2">
    <location>
        <position position="77"/>
    </location>
    <ligand>
        <name>substrate</name>
    </ligand>
</feature>
<dbReference type="RefSeq" id="WP_074685807.1">
    <property type="nucleotide sequence ID" value="NZ_FNNF01000005.1"/>
</dbReference>
<keyword evidence="1 2" id="KW-0808">Transferase</keyword>
<gene>
    <name evidence="3" type="ORF">SAMN04487759_10561</name>
</gene>
<dbReference type="PANTHER" id="PTHR10291">
    <property type="entry name" value="DEHYDRODOLICHYL DIPHOSPHATE SYNTHASE FAMILY MEMBER"/>
    <property type="match status" value="1"/>
</dbReference>
<feature type="binding site" evidence="2">
    <location>
        <position position="39"/>
    </location>
    <ligand>
        <name>substrate</name>
    </ligand>
</feature>
<comment type="cofactor">
    <cofactor evidence="2">
        <name>Mg(2+)</name>
        <dbReference type="ChEBI" id="CHEBI:18420"/>
    </cofactor>
    <text evidence="2">Binds 2 magnesium ions per subunit.</text>
</comment>
<dbReference type="GO" id="GO:0008834">
    <property type="term" value="F:ditrans,polycis-undecaprenyl-diphosphate synthase [(2E,6E)-farnesyl-diphosphate specific] activity"/>
    <property type="evidence" value="ECO:0007669"/>
    <property type="project" value="TreeGrafter"/>
</dbReference>
<feature type="binding site" evidence="2">
    <location>
        <position position="26"/>
    </location>
    <ligand>
        <name>Mg(2+)</name>
        <dbReference type="ChEBI" id="CHEBI:18420"/>
    </ligand>
</feature>
<feature type="binding site" evidence="2">
    <location>
        <begin position="200"/>
        <end position="202"/>
    </location>
    <ligand>
        <name>substrate</name>
    </ligand>
</feature>
<feature type="binding site" evidence="2">
    <location>
        <position position="75"/>
    </location>
    <ligand>
        <name>substrate</name>
    </ligand>
</feature>